<dbReference type="SUPFAM" id="SSF53474">
    <property type="entry name" value="alpha/beta-Hydrolases"/>
    <property type="match status" value="2"/>
</dbReference>
<dbReference type="InterPro" id="IPR050309">
    <property type="entry name" value="Type-B_Carboxylest/Lipase"/>
</dbReference>
<dbReference type="PANTHER" id="PTHR11559">
    <property type="entry name" value="CARBOXYLESTERASE"/>
    <property type="match status" value="1"/>
</dbReference>
<feature type="non-terminal residue" evidence="8">
    <location>
        <position position="917"/>
    </location>
</feature>
<dbReference type="Proteomes" id="UP000670152">
    <property type="component" value="Unassembled WGS sequence"/>
</dbReference>
<dbReference type="InterPro" id="IPR029058">
    <property type="entry name" value="AB_hydrolase_fold"/>
</dbReference>
<keyword evidence="6" id="KW-0472">Membrane</keyword>
<name>A0A836FPG3_9HYME</name>
<evidence type="ECO:0000256" key="1">
    <source>
        <dbReference type="ARBA" id="ARBA00005964"/>
    </source>
</evidence>
<evidence type="ECO:0000256" key="2">
    <source>
        <dbReference type="ARBA" id="ARBA00022487"/>
    </source>
</evidence>
<feature type="domain" description="Carboxylesterase type B" evidence="7">
    <location>
        <begin position="384"/>
        <end position="900"/>
    </location>
</feature>
<reference evidence="8 9" key="1">
    <citation type="submission" date="2020-02" db="EMBL/GenBank/DDBJ databases">
        <title>Relaxed selection underlies rapid genomic changes in the transitions from sociality to social parasitism in ants.</title>
        <authorList>
            <person name="Bi X."/>
        </authorList>
    </citation>
    <scope>NUCLEOTIDE SEQUENCE [LARGE SCALE GENOMIC DNA]</scope>
    <source>
        <strain evidence="8">BGI-DK2014b</strain>
        <tissue evidence="8">Whole body</tissue>
    </source>
</reference>
<dbReference type="AlphaFoldDB" id="A0A836FPG3"/>
<keyword evidence="2" id="KW-0719">Serine esterase</keyword>
<evidence type="ECO:0000256" key="6">
    <source>
        <dbReference type="SAM" id="Phobius"/>
    </source>
</evidence>
<keyword evidence="3 8" id="KW-0378">Hydrolase</keyword>
<comment type="caution">
    <text evidence="8">The sequence shown here is derived from an EMBL/GenBank/DDBJ whole genome shotgun (WGS) entry which is preliminary data.</text>
</comment>
<feature type="domain" description="Carboxylesterase type B" evidence="7">
    <location>
        <begin position="114"/>
        <end position="356"/>
    </location>
</feature>
<keyword evidence="9" id="KW-1185">Reference proteome</keyword>
<evidence type="ECO:0000256" key="3">
    <source>
        <dbReference type="ARBA" id="ARBA00022801"/>
    </source>
</evidence>
<evidence type="ECO:0000259" key="7">
    <source>
        <dbReference type="Pfam" id="PF00135"/>
    </source>
</evidence>
<evidence type="ECO:0000313" key="8">
    <source>
        <dbReference type="EMBL" id="KAG5322645.1"/>
    </source>
</evidence>
<dbReference type="PROSITE" id="PS00122">
    <property type="entry name" value="CARBOXYLESTERASE_B_1"/>
    <property type="match status" value="1"/>
</dbReference>
<proteinExistence type="inferred from homology"/>
<sequence length="917" mass="104282">MSEIKVQIAEGKLIGVVVDGYNVRYFVFCEIPYAKPPVGELRFKCMGNEDCLYLNIHGGGFIIGSSDAAWYGPDYIVQKDVVLVILNYRLGVLGTSFIILMDICMLLAFIERLSFTFCFTPSLDTKSPNPVFPKHLKEYINHGIQVPFLLGFTRNEEIFMLCSDFFGAISKEDLGKVNADFKKAILSNVLSELPKIGITVEELRSLYFGKKEISEETLINYAYFLGDEYLIRDIMNVCELQKSSGGYKSTYLYHFDYESETSLMEKVQRFGLSGVSHGEDLFFLFCPEVAKAMNLSLPKPGTDDYMMINYFTQMWTNFAKTGNPMPTTNSWLPLTGPQNDYNYLNIDINLQMKMFRKGKERWNWESHKKTLLIMSIKCISIEKLKVQVNEGKLIGVIVDGYNVRYLAFRGIPYAKPPVGELRFKDPVPPEPWSGYRDASKYGNIAIQTDLRQIIIGDEDCLYLNVYTTKIELSKKRPVMVWIHGGAYISGSGDDTIYGPDYIVQKDVILVTLNYRLGVMGFLNLNDEVAAGNQGLKDVVLALKWVQNNILQFGGDPGNVTIFGGSAGGAIVHCLALSPLAKGLFHKVISQSGVILNPWAFNEWTDIGFRLVRKLGKKTSDPKVAYEFLKTIDAKTLTRNSQRSIFTETERLSFTSLSLFTPTLDTKSPNPFFPEHPREYISRGIQMPFILGFNRNEGIFLLKGTVFGDINDKDLRKINTDFRKAILPNTLSKLFKMGITVEELKTLYFKGKAISEKTLTNFTDFLGDQFFVCDIMEVCEMQKFFGGYNSTYLYHFDYNSETFMKRMLNIKVDEGVCHGEDLGFLFCPEAAKMLNLSLPEPGSDNYKVVNYFTQMWTDFAKTGNPTPTTNLWLPISGPKNKGYNYLNIDLNLQMKTFQKEKARWNWENCKKHSNIPST</sequence>
<protein>
    <submittedName>
        <fullName evidence="8">SASB hydrolase</fullName>
    </submittedName>
</protein>
<keyword evidence="4" id="KW-1015">Disulfide bond</keyword>
<keyword evidence="6" id="KW-0812">Transmembrane</keyword>
<dbReference type="Gene3D" id="3.40.50.1820">
    <property type="entry name" value="alpha/beta hydrolase"/>
    <property type="match status" value="3"/>
</dbReference>
<evidence type="ECO:0000313" key="9">
    <source>
        <dbReference type="Proteomes" id="UP000670152"/>
    </source>
</evidence>
<dbReference type="Pfam" id="PF00135">
    <property type="entry name" value="COesterase"/>
    <property type="match status" value="3"/>
</dbReference>
<comment type="similarity">
    <text evidence="1">Belongs to the type-B carboxylesterase/lipase family.</text>
</comment>
<dbReference type="InterPro" id="IPR002018">
    <property type="entry name" value="CarbesteraseB"/>
</dbReference>
<dbReference type="EMBL" id="JAANIB010009277">
    <property type="protein sequence ID" value="KAG5322645.1"/>
    <property type="molecule type" value="Genomic_DNA"/>
</dbReference>
<evidence type="ECO:0000256" key="4">
    <source>
        <dbReference type="ARBA" id="ARBA00023157"/>
    </source>
</evidence>
<gene>
    <name evidence="8" type="primary">Sasb</name>
    <name evidence="8" type="ORF">G6Z77_0004776</name>
</gene>
<evidence type="ECO:0000256" key="5">
    <source>
        <dbReference type="ARBA" id="ARBA00023180"/>
    </source>
</evidence>
<feature type="non-terminal residue" evidence="8">
    <location>
        <position position="1"/>
    </location>
</feature>
<feature type="domain" description="Carboxylesterase type B" evidence="7">
    <location>
        <begin position="55"/>
        <end position="94"/>
    </location>
</feature>
<keyword evidence="6" id="KW-1133">Transmembrane helix</keyword>
<dbReference type="GO" id="GO:0052689">
    <property type="term" value="F:carboxylic ester hydrolase activity"/>
    <property type="evidence" value="ECO:0007669"/>
    <property type="project" value="UniProtKB-KW"/>
</dbReference>
<keyword evidence="5" id="KW-0325">Glycoprotein</keyword>
<feature type="transmembrane region" description="Helical" evidence="6">
    <location>
        <begin position="88"/>
        <end position="110"/>
    </location>
</feature>
<organism evidence="8 9">
    <name type="scientific">Acromyrmex heyeri</name>
    <dbReference type="NCBI Taxonomy" id="230685"/>
    <lineage>
        <taxon>Eukaryota</taxon>
        <taxon>Metazoa</taxon>
        <taxon>Ecdysozoa</taxon>
        <taxon>Arthropoda</taxon>
        <taxon>Hexapoda</taxon>
        <taxon>Insecta</taxon>
        <taxon>Pterygota</taxon>
        <taxon>Neoptera</taxon>
        <taxon>Endopterygota</taxon>
        <taxon>Hymenoptera</taxon>
        <taxon>Apocrita</taxon>
        <taxon>Aculeata</taxon>
        <taxon>Formicoidea</taxon>
        <taxon>Formicidae</taxon>
        <taxon>Myrmicinae</taxon>
        <taxon>Acromyrmex</taxon>
    </lineage>
</organism>
<dbReference type="InterPro" id="IPR019826">
    <property type="entry name" value="Carboxylesterase_B_AS"/>
</dbReference>
<dbReference type="OrthoDB" id="7528973at2759"/>
<accession>A0A836FPG3</accession>
<dbReference type="FunFam" id="3.40.50.1820:FF:000092">
    <property type="entry name" value="Carboxylic ester hydrolase"/>
    <property type="match status" value="1"/>
</dbReference>